<feature type="chain" id="PRO_5020932336" description="LTXXQ motif family protein" evidence="2">
    <location>
        <begin position="23"/>
        <end position="133"/>
    </location>
</feature>
<reference evidence="3 4" key="1">
    <citation type="submission" date="2019-03" db="EMBL/GenBank/DDBJ databases">
        <title>Genomic Encyclopedia of Archaeal and Bacterial Type Strains, Phase II (KMG-II): from individual species to whole genera.</title>
        <authorList>
            <person name="Goeker M."/>
        </authorList>
    </citation>
    <scope>NUCLEOTIDE SEQUENCE [LARGE SCALE GENOMIC DNA]</scope>
    <source>
        <strain evidence="3 4">DSM 19034</strain>
    </source>
</reference>
<name>A0A4R6IQ72_9SPHI</name>
<comment type="caution">
    <text evidence="3">The sequence shown here is derived from an EMBL/GenBank/DDBJ whole genome shotgun (WGS) entry which is preliminary data.</text>
</comment>
<evidence type="ECO:0000256" key="2">
    <source>
        <dbReference type="SAM" id="SignalP"/>
    </source>
</evidence>
<sequence length="133" mass="14933">MKKIALTIALAVFGLTASYAQKTEKAHLTPEQKAQKSTAKLQTDLALDAKQKDAVYKIELEKFKHNESWHKAKHDAKAADKDKQKAFLTANKGQLEKVLTPDQKKKFAGLQQEKKDHKKGKGHNKQKAEKSKA</sequence>
<keyword evidence="4" id="KW-1185">Reference proteome</keyword>
<organism evidence="3 4">
    <name type="scientific">Pedobacter duraquae</name>
    <dbReference type="NCBI Taxonomy" id="425511"/>
    <lineage>
        <taxon>Bacteria</taxon>
        <taxon>Pseudomonadati</taxon>
        <taxon>Bacteroidota</taxon>
        <taxon>Sphingobacteriia</taxon>
        <taxon>Sphingobacteriales</taxon>
        <taxon>Sphingobacteriaceae</taxon>
        <taxon>Pedobacter</taxon>
    </lineage>
</organism>
<gene>
    <name evidence="3" type="ORF">CLV32_0392</name>
</gene>
<feature type="region of interest" description="Disordered" evidence="1">
    <location>
        <begin position="98"/>
        <end position="133"/>
    </location>
</feature>
<dbReference type="Proteomes" id="UP000295499">
    <property type="component" value="Unassembled WGS sequence"/>
</dbReference>
<evidence type="ECO:0000256" key="1">
    <source>
        <dbReference type="SAM" id="MobiDB-lite"/>
    </source>
</evidence>
<dbReference type="RefSeq" id="WP_133551812.1">
    <property type="nucleotide sequence ID" value="NZ_SNWM01000001.1"/>
</dbReference>
<dbReference type="OrthoDB" id="1448514at2"/>
<evidence type="ECO:0000313" key="4">
    <source>
        <dbReference type="Proteomes" id="UP000295499"/>
    </source>
</evidence>
<feature type="signal peptide" evidence="2">
    <location>
        <begin position="1"/>
        <end position="22"/>
    </location>
</feature>
<evidence type="ECO:0000313" key="3">
    <source>
        <dbReference type="EMBL" id="TDO24105.1"/>
    </source>
</evidence>
<evidence type="ECO:0008006" key="5">
    <source>
        <dbReference type="Google" id="ProtNLM"/>
    </source>
</evidence>
<keyword evidence="2" id="KW-0732">Signal</keyword>
<dbReference type="EMBL" id="SNWM01000001">
    <property type="protein sequence ID" value="TDO24105.1"/>
    <property type="molecule type" value="Genomic_DNA"/>
</dbReference>
<dbReference type="AlphaFoldDB" id="A0A4R6IQ72"/>
<protein>
    <recommendedName>
        <fullName evidence="5">LTXXQ motif family protein</fullName>
    </recommendedName>
</protein>
<proteinExistence type="predicted"/>
<accession>A0A4R6IQ72</accession>
<feature type="compositionally biased region" description="Basic residues" evidence="1">
    <location>
        <begin position="116"/>
        <end position="125"/>
    </location>
</feature>